<gene>
    <name evidence="2" type="ORF">GOQ30_01535</name>
</gene>
<name>A0A6I4IE08_9FLAO</name>
<dbReference type="EMBL" id="WQLW01000001">
    <property type="protein sequence ID" value="MVO07844.1"/>
    <property type="molecule type" value="Genomic_DNA"/>
</dbReference>
<evidence type="ECO:0000313" key="2">
    <source>
        <dbReference type="EMBL" id="MVO07844.1"/>
    </source>
</evidence>
<dbReference type="RefSeq" id="WP_140996239.1">
    <property type="nucleotide sequence ID" value="NZ_VDCZ01000001.1"/>
</dbReference>
<reference evidence="3" key="1">
    <citation type="submission" date="2019-05" db="EMBL/GenBank/DDBJ databases">
        <title>Flavobacterium profundi sp. nov., isolated from a deep-sea seamount.</title>
        <authorList>
            <person name="Zhang D.-C."/>
        </authorList>
    </citation>
    <scope>NUCLEOTIDE SEQUENCE [LARGE SCALE GENOMIC DNA]</scope>
    <source>
        <strain evidence="3">TP390</strain>
    </source>
</reference>
<feature type="transmembrane region" description="Helical" evidence="1">
    <location>
        <begin position="12"/>
        <end position="31"/>
    </location>
</feature>
<dbReference type="Proteomes" id="UP000431264">
    <property type="component" value="Unassembled WGS sequence"/>
</dbReference>
<evidence type="ECO:0000256" key="1">
    <source>
        <dbReference type="SAM" id="Phobius"/>
    </source>
</evidence>
<keyword evidence="1" id="KW-1133">Transmembrane helix</keyword>
<dbReference type="AlphaFoldDB" id="A0A6I4IE08"/>
<keyword evidence="1" id="KW-0812">Transmembrane</keyword>
<sequence length="92" mass="11251">MFKTFFKISFYTLVAFSTTSFIMIVLELLLYSQIKELPEIHIGTPLNFYILSPNEEMNYRTFLEWKYFLYDYIIFCIIVFIYFQLKNKIKPN</sequence>
<organism evidence="2 3">
    <name type="scientific">Flavobacterium profundi</name>
    <dbReference type="NCBI Taxonomy" id="1774945"/>
    <lineage>
        <taxon>Bacteria</taxon>
        <taxon>Pseudomonadati</taxon>
        <taxon>Bacteroidota</taxon>
        <taxon>Flavobacteriia</taxon>
        <taxon>Flavobacteriales</taxon>
        <taxon>Flavobacteriaceae</taxon>
        <taxon>Flavobacterium</taxon>
    </lineage>
</organism>
<feature type="transmembrane region" description="Helical" evidence="1">
    <location>
        <begin position="67"/>
        <end position="85"/>
    </location>
</feature>
<evidence type="ECO:0000313" key="3">
    <source>
        <dbReference type="Proteomes" id="UP000431264"/>
    </source>
</evidence>
<accession>A0A6I4IE08</accession>
<keyword evidence="1" id="KW-0472">Membrane</keyword>
<proteinExistence type="predicted"/>
<protein>
    <submittedName>
        <fullName evidence="2">Uncharacterized protein</fullName>
    </submittedName>
</protein>
<comment type="caution">
    <text evidence="2">The sequence shown here is derived from an EMBL/GenBank/DDBJ whole genome shotgun (WGS) entry which is preliminary data.</text>
</comment>
<keyword evidence="3" id="KW-1185">Reference proteome</keyword>